<evidence type="ECO:0000313" key="2">
    <source>
        <dbReference type="Proteomes" id="UP000828390"/>
    </source>
</evidence>
<dbReference type="EMBL" id="JAIWYP010000008">
    <property type="protein sequence ID" value="KAH3783363.1"/>
    <property type="molecule type" value="Genomic_DNA"/>
</dbReference>
<organism evidence="1 2">
    <name type="scientific">Dreissena polymorpha</name>
    <name type="common">Zebra mussel</name>
    <name type="synonym">Mytilus polymorpha</name>
    <dbReference type="NCBI Taxonomy" id="45954"/>
    <lineage>
        <taxon>Eukaryota</taxon>
        <taxon>Metazoa</taxon>
        <taxon>Spiralia</taxon>
        <taxon>Lophotrochozoa</taxon>
        <taxon>Mollusca</taxon>
        <taxon>Bivalvia</taxon>
        <taxon>Autobranchia</taxon>
        <taxon>Heteroconchia</taxon>
        <taxon>Euheterodonta</taxon>
        <taxon>Imparidentia</taxon>
        <taxon>Neoheterodontei</taxon>
        <taxon>Myida</taxon>
        <taxon>Dreissenoidea</taxon>
        <taxon>Dreissenidae</taxon>
        <taxon>Dreissena</taxon>
    </lineage>
</organism>
<reference evidence="1" key="1">
    <citation type="journal article" date="2019" name="bioRxiv">
        <title>The Genome of the Zebra Mussel, Dreissena polymorpha: A Resource for Invasive Species Research.</title>
        <authorList>
            <person name="McCartney M.A."/>
            <person name="Auch B."/>
            <person name="Kono T."/>
            <person name="Mallez S."/>
            <person name="Zhang Y."/>
            <person name="Obille A."/>
            <person name="Becker A."/>
            <person name="Abrahante J.E."/>
            <person name="Garbe J."/>
            <person name="Badalamenti J.P."/>
            <person name="Herman A."/>
            <person name="Mangelson H."/>
            <person name="Liachko I."/>
            <person name="Sullivan S."/>
            <person name="Sone E.D."/>
            <person name="Koren S."/>
            <person name="Silverstein K.A.T."/>
            <person name="Beckman K.B."/>
            <person name="Gohl D.M."/>
        </authorList>
    </citation>
    <scope>NUCLEOTIDE SEQUENCE</scope>
    <source>
        <strain evidence="1">Duluth1</strain>
        <tissue evidence="1">Whole animal</tissue>
    </source>
</reference>
<dbReference type="AlphaFoldDB" id="A0A9D4ITB5"/>
<gene>
    <name evidence="1" type="ORF">DPMN_161300</name>
</gene>
<comment type="caution">
    <text evidence="1">The sequence shown here is derived from an EMBL/GenBank/DDBJ whole genome shotgun (WGS) entry which is preliminary data.</text>
</comment>
<dbReference type="Proteomes" id="UP000828390">
    <property type="component" value="Unassembled WGS sequence"/>
</dbReference>
<reference evidence="1" key="2">
    <citation type="submission" date="2020-11" db="EMBL/GenBank/DDBJ databases">
        <authorList>
            <person name="McCartney M.A."/>
            <person name="Auch B."/>
            <person name="Kono T."/>
            <person name="Mallez S."/>
            <person name="Becker A."/>
            <person name="Gohl D.M."/>
            <person name="Silverstein K.A.T."/>
            <person name="Koren S."/>
            <person name="Bechman K.B."/>
            <person name="Herman A."/>
            <person name="Abrahante J.E."/>
            <person name="Garbe J."/>
        </authorList>
    </citation>
    <scope>NUCLEOTIDE SEQUENCE</scope>
    <source>
        <strain evidence="1">Duluth1</strain>
        <tissue evidence="1">Whole animal</tissue>
    </source>
</reference>
<evidence type="ECO:0000313" key="1">
    <source>
        <dbReference type="EMBL" id="KAH3783363.1"/>
    </source>
</evidence>
<keyword evidence="2" id="KW-1185">Reference proteome</keyword>
<name>A0A9D4ITB5_DREPO</name>
<accession>A0A9D4ITB5</accession>
<sequence length="74" mass="8169">MFPDRLSINLLLTFLRSEERLVGQDADRMSVDLDLTSLGLNCVAGVSIGLHELWTEWDSGIIITGIATCRYSLG</sequence>
<proteinExistence type="predicted"/>
<protein>
    <submittedName>
        <fullName evidence="1">Uncharacterized protein</fullName>
    </submittedName>
</protein>